<feature type="chain" id="PRO_5046753430" description="LppX_LprAFG lipoprotein" evidence="1">
    <location>
        <begin position="19"/>
        <end position="246"/>
    </location>
</feature>
<gene>
    <name evidence="2" type="ORF">ACFPUY_23610</name>
</gene>
<proteinExistence type="predicted"/>
<comment type="caution">
    <text evidence="2">The sequence shown here is derived from an EMBL/GenBank/DDBJ whole genome shotgun (WGS) entry which is preliminary data.</text>
</comment>
<evidence type="ECO:0008006" key="4">
    <source>
        <dbReference type="Google" id="ProtNLM"/>
    </source>
</evidence>
<name>A0ABW1BXQ7_9ACTN</name>
<dbReference type="PROSITE" id="PS51257">
    <property type="entry name" value="PROKAR_LIPOPROTEIN"/>
    <property type="match status" value="1"/>
</dbReference>
<protein>
    <recommendedName>
        <fullName evidence="4">LppX_LprAFG lipoprotein</fullName>
    </recommendedName>
</protein>
<keyword evidence="1" id="KW-0732">Signal</keyword>
<reference evidence="3" key="1">
    <citation type="journal article" date="2019" name="Int. J. Syst. Evol. Microbiol.">
        <title>The Global Catalogue of Microorganisms (GCM) 10K type strain sequencing project: providing services to taxonomists for standard genome sequencing and annotation.</title>
        <authorList>
            <consortium name="The Broad Institute Genomics Platform"/>
            <consortium name="The Broad Institute Genome Sequencing Center for Infectious Disease"/>
            <person name="Wu L."/>
            <person name="Ma J."/>
        </authorList>
    </citation>
    <scope>NUCLEOTIDE SEQUENCE [LARGE SCALE GENOMIC DNA]</scope>
    <source>
        <strain evidence="3">CGMCC 4.7106</strain>
    </source>
</reference>
<keyword evidence="3" id="KW-1185">Reference proteome</keyword>
<evidence type="ECO:0000313" key="3">
    <source>
        <dbReference type="Proteomes" id="UP001596096"/>
    </source>
</evidence>
<dbReference type="EMBL" id="JBHSNW010000012">
    <property type="protein sequence ID" value="MFC5818101.1"/>
    <property type="molecule type" value="Genomic_DNA"/>
</dbReference>
<evidence type="ECO:0000256" key="1">
    <source>
        <dbReference type="SAM" id="SignalP"/>
    </source>
</evidence>
<dbReference type="RefSeq" id="WP_219545949.1">
    <property type="nucleotide sequence ID" value="NZ_JAHKRN010000020.1"/>
</dbReference>
<accession>A0ABW1BXQ7</accession>
<feature type="signal peptide" evidence="1">
    <location>
        <begin position="1"/>
        <end position="18"/>
    </location>
</feature>
<sequence>MTRFLVALAAVLTLTACAPPSPDVAALDHEFARRSTVRVDVELTVRADDAPAGHTFRQRGVLKLSPSGADGADLVLESSHDGPRSLHSIQTGGHVYYDRPPWSRMPLVADEVTCDVPSYIGCLVDVLRPGVAEALLAASVSTAPDGAGTVRHSGVITGDRLHQAAGKRLLSLPMSVVPAALSGDAEHSWSMWIGADGLPRRVQASGPMSSVVPEPVSGLFMTVDIRFHDWGGSRTISAPAGYIDVG</sequence>
<dbReference type="Proteomes" id="UP001596096">
    <property type="component" value="Unassembled WGS sequence"/>
</dbReference>
<evidence type="ECO:0000313" key="2">
    <source>
        <dbReference type="EMBL" id="MFC5818101.1"/>
    </source>
</evidence>
<organism evidence="2 3">
    <name type="scientific">Nonomuraea harbinensis</name>
    <dbReference type="NCBI Taxonomy" id="1286938"/>
    <lineage>
        <taxon>Bacteria</taxon>
        <taxon>Bacillati</taxon>
        <taxon>Actinomycetota</taxon>
        <taxon>Actinomycetes</taxon>
        <taxon>Streptosporangiales</taxon>
        <taxon>Streptosporangiaceae</taxon>
        <taxon>Nonomuraea</taxon>
    </lineage>
</organism>